<proteinExistence type="predicted"/>
<accession>A0A420CXR1</accession>
<evidence type="ECO:0000313" key="1">
    <source>
        <dbReference type="EMBL" id="GGG65994.1"/>
    </source>
</evidence>
<reference evidence="1" key="1">
    <citation type="journal article" date="2014" name="Int. J. Syst. Evol. Microbiol.">
        <title>Complete genome of a new Firmicutes species belonging to the dominant human colonic microbiota ('Ruminococcus bicirculans') reveals two chromosomes and a selective capacity to utilize plant glucans.</title>
        <authorList>
            <consortium name="NISC Comparative Sequencing Program"/>
            <person name="Wegmann U."/>
            <person name="Louis P."/>
            <person name="Goesmann A."/>
            <person name="Henrissat B."/>
            <person name="Duncan S.H."/>
            <person name="Flint H.J."/>
        </authorList>
    </citation>
    <scope>NUCLEOTIDE SEQUENCE</scope>
    <source>
        <strain evidence="1">CCM 8490</strain>
    </source>
</reference>
<reference evidence="4" key="3">
    <citation type="journal article" date="2019" name="Int. J. Syst. Evol. Microbiol.">
        <title>The Global Catalogue of Microorganisms (GCM) 10K type strain sequencing project: providing services to taxonomists for standard genome sequencing and annotation.</title>
        <authorList>
            <consortium name="The Broad Institute Genomics Platform"/>
            <consortium name="The Broad Institute Genome Sequencing Center for Infectious Disease"/>
            <person name="Wu L."/>
            <person name="Ma J."/>
        </authorList>
    </citation>
    <scope>NUCLEOTIDE SEQUENCE [LARGE SCALE GENOMIC DNA]</scope>
    <source>
        <strain evidence="4">CCM 8490</strain>
    </source>
</reference>
<evidence type="ECO:0000313" key="2">
    <source>
        <dbReference type="EMBL" id="RKE83254.1"/>
    </source>
</evidence>
<dbReference type="EMBL" id="RAQH01000008">
    <property type="protein sequence ID" value="RKE83254.1"/>
    <property type="molecule type" value="Genomic_DNA"/>
</dbReference>
<dbReference type="Proteomes" id="UP000658202">
    <property type="component" value="Unassembled WGS sequence"/>
</dbReference>
<reference evidence="1" key="4">
    <citation type="submission" date="2024-05" db="EMBL/GenBank/DDBJ databases">
        <authorList>
            <person name="Sun Q."/>
            <person name="Sedlacek I."/>
        </authorList>
    </citation>
    <scope>NUCLEOTIDE SEQUENCE</scope>
    <source>
        <strain evidence="1">CCM 8490</strain>
    </source>
</reference>
<dbReference type="Proteomes" id="UP000285906">
    <property type="component" value="Unassembled WGS sequence"/>
</dbReference>
<reference evidence="2 3" key="2">
    <citation type="submission" date="2018-09" db="EMBL/GenBank/DDBJ databases">
        <title>Genomic Encyclopedia of Archaeal and Bacterial Type Strains, Phase II (KMG-II): from individual species to whole genera.</title>
        <authorList>
            <person name="Goeker M."/>
        </authorList>
    </citation>
    <scope>NUCLEOTIDE SEQUENCE [LARGE SCALE GENOMIC DNA]</scope>
    <source>
        <strain evidence="2 3">DSM 27620</strain>
    </source>
</reference>
<name>A0A420CXR1_9FLAO</name>
<protein>
    <submittedName>
        <fullName evidence="2">Uncharacterized protein</fullName>
    </submittedName>
</protein>
<dbReference type="AlphaFoldDB" id="A0A420CXR1"/>
<organism evidence="2 3">
    <name type="scientific">Epilithonimonas arachidiradicis</name>
    <dbReference type="NCBI Taxonomy" id="1617282"/>
    <lineage>
        <taxon>Bacteria</taxon>
        <taxon>Pseudomonadati</taxon>
        <taxon>Bacteroidota</taxon>
        <taxon>Flavobacteriia</taxon>
        <taxon>Flavobacteriales</taxon>
        <taxon>Weeksellaceae</taxon>
        <taxon>Chryseobacterium group</taxon>
        <taxon>Epilithonimonas</taxon>
    </lineage>
</organism>
<evidence type="ECO:0000313" key="3">
    <source>
        <dbReference type="Proteomes" id="UP000285906"/>
    </source>
</evidence>
<dbReference type="EMBL" id="BMCW01000008">
    <property type="protein sequence ID" value="GGG65994.1"/>
    <property type="molecule type" value="Genomic_DNA"/>
</dbReference>
<sequence length="199" mass="22894">MMNHLKSKILLLIVLFVGINSIFSQEKKGSYDLVVYEIYGDLNKDNLPDMVIVRENTSDKRRPNLLEIFFQTKNGAYQKVLSSTKAVMERFPYGDARTETVLEDLQIKDGVLIFTNQLMKGNLTHKFRYQNGEFELIGFSSNTAGAGYLESVDYNLSTGEKIEKQSDYETDKVLKLSKTRNKLSVLPRLKDFSPFEFTY</sequence>
<comment type="caution">
    <text evidence="2">The sequence shown here is derived from an EMBL/GenBank/DDBJ whole genome shotgun (WGS) entry which is preliminary data.</text>
</comment>
<dbReference type="RefSeq" id="WP_120214374.1">
    <property type="nucleotide sequence ID" value="NZ_BMCW01000008.1"/>
</dbReference>
<dbReference type="OrthoDB" id="86940at2"/>
<gene>
    <name evidence="2" type="ORF">BXY58_2809</name>
    <name evidence="1" type="ORF">GCM10007332_30790</name>
</gene>
<keyword evidence="4" id="KW-1185">Reference proteome</keyword>
<evidence type="ECO:0000313" key="4">
    <source>
        <dbReference type="Proteomes" id="UP000658202"/>
    </source>
</evidence>